<evidence type="ECO:0000313" key="3">
    <source>
        <dbReference type="Proteomes" id="UP000694392"/>
    </source>
</evidence>
<accession>A0A8D0GAB3</accession>
<protein>
    <recommendedName>
        <fullName evidence="4">Protein kintoun</fullName>
    </recommendedName>
</protein>
<dbReference type="AlphaFoldDB" id="A0A8D0GAB3"/>
<evidence type="ECO:0000313" key="2">
    <source>
        <dbReference type="Ensembl" id="ENSSPUP00000002514.1"/>
    </source>
</evidence>
<reference evidence="2" key="1">
    <citation type="submission" date="2025-08" db="UniProtKB">
        <authorList>
            <consortium name="Ensembl"/>
        </authorList>
    </citation>
    <scope>IDENTIFICATION</scope>
</reference>
<dbReference type="Ensembl" id="ENSSPUT00000002662.1">
    <property type="protein sequence ID" value="ENSSPUP00000002514.1"/>
    <property type="gene ID" value="ENSSPUG00000001949.1"/>
</dbReference>
<proteinExistence type="predicted"/>
<feature type="region of interest" description="Disordered" evidence="1">
    <location>
        <begin position="201"/>
        <end position="268"/>
    </location>
</feature>
<reference evidence="2" key="2">
    <citation type="submission" date="2025-09" db="UniProtKB">
        <authorList>
            <consortium name="Ensembl"/>
        </authorList>
    </citation>
    <scope>IDENTIFICATION</scope>
</reference>
<dbReference type="Proteomes" id="UP000694392">
    <property type="component" value="Unplaced"/>
</dbReference>
<name>A0A8D0GAB3_SPHPU</name>
<dbReference type="GeneTree" id="ENSGT00510000048466"/>
<evidence type="ECO:0000256" key="1">
    <source>
        <dbReference type="SAM" id="MobiDB-lite"/>
    </source>
</evidence>
<feature type="compositionally biased region" description="Low complexity" evidence="1">
    <location>
        <begin position="212"/>
        <end position="227"/>
    </location>
</feature>
<dbReference type="OMA" id="PGSYGHW"/>
<organism evidence="2 3">
    <name type="scientific">Sphenodon punctatus</name>
    <name type="common">Tuatara</name>
    <name type="synonym">Hatteria punctata</name>
    <dbReference type="NCBI Taxonomy" id="8508"/>
    <lineage>
        <taxon>Eukaryota</taxon>
        <taxon>Metazoa</taxon>
        <taxon>Chordata</taxon>
        <taxon>Craniata</taxon>
        <taxon>Vertebrata</taxon>
        <taxon>Euteleostomi</taxon>
        <taxon>Lepidosauria</taxon>
        <taxon>Sphenodontia</taxon>
        <taxon>Sphenodontidae</taxon>
        <taxon>Sphenodon</taxon>
    </lineage>
</organism>
<feature type="compositionally biased region" description="Polar residues" evidence="1">
    <location>
        <begin position="228"/>
        <end position="239"/>
    </location>
</feature>
<evidence type="ECO:0008006" key="4">
    <source>
        <dbReference type="Google" id="ProtNLM"/>
    </source>
</evidence>
<sequence length="311" mass="34021">ESVTLLLQVPHVEPRSLQGEVSTNHYQLRFSNKDLVSYSFLLQFPPENKLLSPETGIDVSPNNTVIGLAKSPESTGLWGKLFFGTNSDTLQEKQFVSEENLDGFLDSVSSPSCCNQPILESQPCIEVLDVNEGRSQIRLKRQEAHSELGADEQRVNTGKPGVVKAKAENKSIATAPSERGHATEMETTSCSLPATKTRGSGYCSELEPVDTSSAIPEASQSSESEPAFTTSKSATSLSCEKQDHNVGQQAKVREEKAVSSQPAENKHCLDNRSLSPIIKETNMQDGTVQIIREHTTYCALTFQNSLLYELD</sequence>
<keyword evidence="3" id="KW-1185">Reference proteome</keyword>